<dbReference type="CDD" id="cd06261">
    <property type="entry name" value="TM_PBP2"/>
    <property type="match status" value="1"/>
</dbReference>
<feature type="domain" description="ABC transmembrane type-1" evidence="12">
    <location>
        <begin position="100"/>
        <end position="293"/>
    </location>
</feature>
<keyword evidence="6 9" id="KW-0812">Transmembrane</keyword>
<comment type="similarity">
    <text evidence="9">Belongs to the binding-protein-dependent transport system permease family.</text>
</comment>
<feature type="compositionally biased region" description="Polar residues" evidence="11">
    <location>
        <begin position="1"/>
        <end position="13"/>
    </location>
</feature>
<evidence type="ECO:0000256" key="10">
    <source>
        <dbReference type="RuleBase" id="RU363056"/>
    </source>
</evidence>
<dbReference type="Gene3D" id="1.10.3720.10">
    <property type="entry name" value="MetI-like"/>
    <property type="match status" value="1"/>
</dbReference>
<feature type="transmembrane region" description="Helical" evidence="9">
    <location>
        <begin position="104"/>
        <end position="125"/>
    </location>
</feature>
<dbReference type="EMBL" id="VFFF01000003">
    <property type="protein sequence ID" value="TNY31051.1"/>
    <property type="molecule type" value="Genomic_DNA"/>
</dbReference>
<keyword evidence="4 9" id="KW-0813">Transport</keyword>
<comment type="function">
    <text evidence="10">Part of the ABC transporter complex UgpBAEC involved in sn-glycerol-3-phosphate (G3P) import. Probably responsible for the translocation of the substrate across the membrane.</text>
</comment>
<feature type="transmembrane region" description="Helical" evidence="9">
    <location>
        <begin position="32"/>
        <end position="53"/>
    </location>
</feature>
<feature type="transmembrane region" description="Helical" evidence="9">
    <location>
        <begin position="210"/>
        <end position="235"/>
    </location>
</feature>
<keyword evidence="8 9" id="KW-0472">Membrane</keyword>
<evidence type="ECO:0000313" key="14">
    <source>
        <dbReference type="Proteomes" id="UP000314011"/>
    </source>
</evidence>
<dbReference type="SUPFAM" id="SSF161098">
    <property type="entry name" value="MetI-like"/>
    <property type="match status" value="1"/>
</dbReference>
<evidence type="ECO:0000256" key="5">
    <source>
        <dbReference type="ARBA" id="ARBA00022475"/>
    </source>
</evidence>
<comment type="subcellular location">
    <subcellularLocation>
        <location evidence="10">Cell inner membrane</location>
        <topology evidence="10">Multi-pass membrane protein</topology>
    </subcellularLocation>
    <subcellularLocation>
        <location evidence="1 9">Cell membrane</location>
        <topology evidence="1 9">Multi-pass membrane protein</topology>
    </subcellularLocation>
</comment>
<comment type="caution">
    <text evidence="13">The sequence shown here is derived from an EMBL/GenBank/DDBJ whole genome shotgun (WGS) entry which is preliminary data.</text>
</comment>
<evidence type="ECO:0000256" key="4">
    <source>
        <dbReference type="ARBA" id="ARBA00022448"/>
    </source>
</evidence>
<dbReference type="PANTHER" id="PTHR43744">
    <property type="entry name" value="ABC TRANSPORTER PERMEASE PROTEIN MG189-RELATED-RELATED"/>
    <property type="match status" value="1"/>
</dbReference>
<accession>A0A5C5G919</accession>
<dbReference type="InterPro" id="IPR035906">
    <property type="entry name" value="MetI-like_sf"/>
</dbReference>
<keyword evidence="14" id="KW-1185">Reference proteome</keyword>
<evidence type="ECO:0000256" key="2">
    <source>
        <dbReference type="ARBA" id="ARBA00011557"/>
    </source>
</evidence>
<gene>
    <name evidence="10" type="primary">ugpE</name>
    <name evidence="13" type="ORF">FHY64_18345</name>
</gene>
<dbReference type="AlphaFoldDB" id="A0A5C5G919"/>
<dbReference type="GO" id="GO:0055085">
    <property type="term" value="P:transmembrane transport"/>
    <property type="evidence" value="ECO:0007669"/>
    <property type="project" value="InterPro"/>
</dbReference>
<sequence length="306" mass="34295">MTVTTQTPDQAKASTLEDRAPRHRQPFRWGTLVNHLVLIAGALFMIAPLLMLIQMSTVPDAELARTGPSLSFGDRFWPNLDKALFESMSFSGETTGLNMFRNSMILGLGFAVGKIIISMMAAYAIVYFRLRFATLAFWLIFTTLLLPLEVRIVPSYEITQKLGLLNTWTGLIVPLIASATATFFFRQFFMSVPEELVEAAKIDGAGPVKFFIDILVPLSRTMIAAMFIIMFVYGWNQYLWPTMVSTQEGKFTLVQGIKQITQGLEGGHIPEYGRSNLLAVFAVLPPVLVVVFFQRWFVKGLTESDK</sequence>
<evidence type="ECO:0000313" key="13">
    <source>
        <dbReference type="EMBL" id="TNY31051.1"/>
    </source>
</evidence>
<dbReference type="OrthoDB" id="9815445at2"/>
<evidence type="ECO:0000256" key="7">
    <source>
        <dbReference type="ARBA" id="ARBA00022989"/>
    </source>
</evidence>
<dbReference type="InterPro" id="IPR000515">
    <property type="entry name" value="MetI-like"/>
</dbReference>
<evidence type="ECO:0000256" key="8">
    <source>
        <dbReference type="ARBA" id="ARBA00023136"/>
    </source>
</evidence>
<dbReference type="PANTHER" id="PTHR43744:SF8">
    <property type="entry name" value="SN-GLYCEROL-3-PHOSPHATE TRANSPORT SYSTEM PERMEASE PROTEIN UGPE"/>
    <property type="match status" value="1"/>
</dbReference>
<keyword evidence="5 10" id="KW-1003">Cell membrane</keyword>
<feature type="region of interest" description="Disordered" evidence="11">
    <location>
        <begin position="1"/>
        <end position="20"/>
    </location>
</feature>
<name>A0A5C5G919_9RHOB</name>
<evidence type="ECO:0000256" key="3">
    <source>
        <dbReference type="ARBA" id="ARBA00020515"/>
    </source>
</evidence>
<feature type="transmembrane region" description="Helical" evidence="9">
    <location>
        <begin position="132"/>
        <end position="148"/>
    </location>
</feature>
<dbReference type="GO" id="GO:0005886">
    <property type="term" value="C:plasma membrane"/>
    <property type="evidence" value="ECO:0007669"/>
    <property type="project" value="UniProtKB-SubCell"/>
</dbReference>
<feature type="transmembrane region" description="Helical" evidence="9">
    <location>
        <begin position="168"/>
        <end position="189"/>
    </location>
</feature>
<dbReference type="Pfam" id="PF00528">
    <property type="entry name" value="BPD_transp_1"/>
    <property type="match status" value="1"/>
</dbReference>
<dbReference type="RefSeq" id="WP_140197319.1">
    <property type="nucleotide sequence ID" value="NZ_CP065915.1"/>
</dbReference>
<evidence type="ECO:0000256" key="6">
    <source>
        <dbReference type="ARBA" id="ARBA00022692"/>
    </source>
</evidence>
<evidence type="ECO:0000256" key="11">
    <source>
        <dbReference type="SAM" id="MobiDB-lite"/>
    </source>
</evidence>
<reference evidence="13 14" key="1">
    <citation type="submission" date="2019-06" db="EMBL/GenBank/DDBJ databases">
        <title>Genome of new Rhodobacteraceae sp. SM1903.</title>
        <authorList>
            <person name="Ren X."/>
        </authorList>
    </citation>
    <scope>NUCLEOTIDE SEQUENCE [LARGE SCALE GENOMIC DNA]</scope>
    <source>
        <strain evidence="13 14">SM1903</strain>
    </source>
</reference>
<proteinExistence type="inferred from homology"/>
<evidence type="ECO:0000256" key="1">
    <source>
        <dbReference type="ARBA" id="ARBA00004651"/>
    </source>
</evidence>
<dbReference type="Proteomes" id="UP000314011">
    <property type="component" value="Unassembled WGS sequence"/>
</dbReference>
<keyword evidence="7 9" id="KW-1133">Transmembrane helix</keyword>
<feature type="transmembrane region" description="Helical" evidence="9">
    <location>
        <begin position="277"/>
        <end position="298"/>
    </location>
</feature>
<protein>
    <recommendedName>
        <fullName evidence="3 10">sn-glycerol-3-phosphate transport system permease protein UgpE</fullName>
    </recommendedName>
</protein>
<organism evidence="13 14">
    <name type="scientific">Pelagovum pacificum</name>
    <dbReference type="NCBI Taxonomy" id="2588711"/>
    <lineage>
        <taxon>Bacteria</taxon>
        <taxon>Pseudomonadati</taxon>
        <taxon>Pseudomonadota</taxon>
        <taxon>Alphaproteobacteria</taxon>
        <taxon>Rhodobacterales</taxon>
        <taxon>Paracoccaceae</taxon>
        <taxon>Pelagovum</taxon>
    </lineage>
</organism>
<comment type="subunit">
    <text evidence="2 10">The complex is composed of two ATP-binding proteins (UgpC), two transmembrane proteins (UgpA and UgpE) and a solute-binding protein (UgpB).</text>
</comment>
<dbReference type="PROSITE" id="PS50928">
    <property type="entry name" value="ABC_TM1"/>
    <property type="match status" value="1"/>
</dbReference>
<keyword evidence="10" id="KW-0997">Cell inner membrane</keyword>
<evidence type="ECO:0000256" key="9">
    <source>
        <dbReference type="RuleBase" id="RU363032"/>
    </source>
</evidence>
<evidence type="ECO:0000259" key="12">
    <source>
        <dbReference type="PROSITE" id="PS50928"/>
    </source>
</evidence>